<dbReference type="PANTHER" id="PTHR12307:SF36">
    <property type="entry name" value="GLYCOGEN-BINDING SUBUNIT 76A"/>
    <property type="match status" value="1"/>
</dbReference>
<dbReference type="Gene3D" id="2.60.40.2440">
    <property type="entry name" value="Carbohydrate binding type-21 domain"/>
    <property type="match status" value="1"/>
</dbReference>
<dbReference type="EMBL" id="JBBCAQ010000022">
    <property type="protein sequence ID" value="KAK7590085.1"/>
    <property type="molecule type" value="Genomic_DNA"/>
</dbReference>
<dbReference type="PANTHER" id="PTHR12307">
    <property type="entry name" value="PROTEIN PHOSPHATASE 1 REGULATORY SUBUNIT"/>
    <property type="match status" value="1"/>
</dbReference>
<comment type="caution">
    <text evidence="3">The sequence shown here is derived from an EMBL/GenBank/DDBJ whole genome shotgun (WGS) entry which is preliminary data.</text>
</comment>
<feature type="compositionally biased region" description="Low complexity" evidence="1">
    <location>
        <begin position="277"/>
        <end position="289"/>
    </location>
</feature>
<accession>A0AAN9Y4M4</accession>
<reference evidence="3 4" key="1">
    <citation type="submission" date="2024-03" db="EMBL/GenBank/DDBJ databases">
        <title>Adaptation during the transition from Ophiocordyceps entomopathogen to insect associate is accompanied by gene loss and intensified selection.</title>
        <authorList>
            <person name="Ward C.M."/>
            <person name="Onetto C.A."/>
            <person name="Borneman A.R."/>
        </authorList>
    </citation>
    <scope>NUCLEOTIDE SEQUENCE [LARGE SCALE GENOMIC DNA]</scope>
    <source>
        <strain evidence="3">AWRI1</strain>
        <tissue evidence="3">Single Adult Female</tissue>
    </source>
</reference>
<feature type="compositionally biased region" description="Polar residues" evidence="1">
    <location>
        <begin position="254"/>
        <end position="270"/>
    </location>
</feature>
<dbReference type="GO" id="GO:2001069">
    <property type="term" value="F:glycogen binding"/>
    <property type="evidence" value="ECO:0007669"/>
    <property type="project" value="TreeGrafter"/>
</dbReference>
<gene>
    <name evidence="3" type="ORF">V9T40_001698</name>
</gene>
<dbReference type="AlphaFoldDB" id="A0AAN9Y4M4"/>
<dbReference type="InterPro" id="IPR038175">
    <property type="entry name" value="CBM21_dom_sf"/>
</dbReference>
<evidence type="ECO:0000256" key="1">
    <source>
        <dbReference type="SAM" id="MobiDB-lite"/>
    </source>
</evidence>
<evidence type="ECO:0000259" key="2">
    <source>
        <dbReference type="PROSITE" id="PS51159"/>
    </source>
</evidence>
<proteinExistence type="predicted"/>
<feature type="domain" description="CBM21" evidence="2">
    <location>
        <begin position="411"/>
        <end position="520"/>
    </location>
</feature>
<dbReference type="GO" id="GO:0000164">
    <property type="term" value="C:protein phosphatase type 1 complex"/>
    <property type="evidence" value="ECO:0007669"/>
    <property type="project" value="TreeGrafter"/>
</dbReference>
<dbReference type="GO" id="GO:0005979">
    <property type="term" value="P:regulation of glycogen biosynthetic process"/>
    <property type="evidence" value="ECO:0007669"/>
    <property type="project" value="TreeGrafter"/>
</dbReference>
<evidence type="ECO:0000313" key="4">
    <source>
        <dbReference type="Proteomes" id="UP001367676"/>
    </source>
</evidence>
<evidence type="ECO:0000313" key="3">
    <source>
        <dbReference type="EMBL" id="KAK7590085.1"/>
    </source>
</evidence>
<feature type="region of interest" description="Disordered" evidence="1">
    <location>
        <begin position="254"/>
        <end position="306"/>
    </location>
</feature>
<dbReference type="Pfam" id="PF03370">
    <property type="entry name" value="CBM_21"/>
    <property type="match status" value="1"/>
</dbReference>
<organism evidence="3 4">
    <name type="scientific">Parthenolecanium corni</name>
    <dbReference type="NCBI Taxonomy" id="536013"/>
    <lineage>
        <taxon>Eukaryota</taxon>
        <taxon>Metazoa</taxon>
        <taxon>Ecdysozoa</taxon>
        <taxon>Arthropoda</taxon>
        <taxon>Hexapoda</taxon>
        <taxon>Insecta</taxon>
        <taxon>Pterygota</taxon>
        <taxon>Neoptera</taxon>
        <taxon>Paraneoptera</taxon>
        <taxon>Hemiptera</taxon>
        <taxon>Sternorrhyncha</taxon>
        <taxon>Coccoidea</taxon>
        <taxon>Coccidae</taxon>
        <taxon>Parthenolecanium</taxon>
    </lineage>
</organism>
<keyword evidence="4" id="KW-1185">Reference proteome</keyword>
<dbReference type="PROSITE" id="PS51159">
    <property type="entry name" value="CBM21"/>
    <property type="match status" value="1"/>
</dbReference>
<dbReference type="Proteomes" id="UP001367676">
    <property type="component" value="Unassembled WGS sequence"/>
</dbReference>
<dbReference type="GO" id="GO:0008157">
    <property type="term" value="F:protein phosphatase 1 binding"/>
    <property type="evidence" value="ECO:0007669"/>
    <property type="project" value="TreeGrafter"/>
</dbReference>
<protein>
    <recommendedName>
        <fullName evidence="2">CBM21 domain-containing protein</fullName>
    </recommendedName>
</protein>
<sequence length="546" mass="59486">MSTVNIETRNAMATKQVVDYPSAYMNRQNGLIKSASTSSCSAHENALLKTLRASRYATNGKTNGFGDAEMAVSCNERLKLFVLQPFSHSEQNMLAADADALVVGAKGFYQSHGGAGRKKSFYSNSRHFSDCATASRTVASSHGGKSAGDNGAPRIDYSSHRNLDNVLVNKSNNSAIINFATVNAYHGNRGSSLRCPEAAVTTTPPSISSQCDISQMKMAVIDSLAAPLPKVAVSRSTPLNEMPKSSTIIQAPTLAHSQPASPNVTATSQAEARDTGSSNSSATNSVASSKDCTPEPSVNCFTDDEQEPVLEKKEKLCRRSSSLKMPKESTPNPAQKKIVRFADAMGLDLTDVRTFLDELPSVPRSAYNDLRACDFDLRNATPVADKLFGATAPTKPLVPMFKQPGISHNFVERIRDQNVCLEKAVVGSQPMCSIAGTVRVRNIDFHKSVYVRYTLDNWRTFGEVQAVYVPDSCDGFSDQFSFIIYLYELPTSQRLELAIRYHCSGSIYWDNNMGANYVFQTSSSPPVIPSYFACMPTSTDRCHSFY</sequence>
<dbReference type="InterPro" id="IPR050782">
    <property type="entry name" value="PP1_regulatory_subunit_3"/>
</dbReference>
<name>A0AAN9Y4M4_9HEMI</name>
<dbReference type="InterPro" id="IPR005036">
    <property type="entry name" value="CBM21_dom"/>
</dbReference>